<evidence type="ECO:0000256" key="3">
    <source>
        <dbReference type="ARBA" id="ARBA00023015"/>
    </source>
</evidence>
<organism evidence="7 8">
    <name type="scientific">Micromonospora tulbaghiae</name>
    <dbReference type="NCBI Taxonomy" id="479978"/>
    <lineage>
        <taxon>Bacteria</taxon>
        <taxon>Bacillati</taxon>
        <taxon>Actinomycetota</taxon>
        <taxon>Actinomycetes</taxon>
        <taxon>Micromonosporales</taxon>
        <taxon>Micromonosporaceae</taxon>
        <taxon>Micromonospora</taxon>
    </lineage>
</organism>
<dbReference type="GO" id="GO:0030170">
    <property type="term" value="F:pyridoxal phosphate binding"/>
    <property type="evidence" value="ECO:0007669"/>
    <property type="project" value="InterPro"/>
</dbReference>
<feature type="domain" description="HTH gntR-type" evidence="6">
    <location>
        <begin position="11"/>
        <end position="79"/>
    </location>
</feature>
<dbReference type="PANTHER" id="PTHR46577">
    <property type="entry name" value="HTH-TYPE TRANSCRIPTIONAL REGULATORY PROTEIN GABR"/>
    <property type="match status" value="1"/>
</dbReference>
<dbReference type="SMART" id="SM00345">
    <property type="entry name" value="HTH_GNTR"/>
    <property type="match status" value="1"/>
</dbReference>
<reference evidence="7 8" key="1">
    <citation type="submission" date="2017-10" db="EMBL/GenBank/DDBJ databases">
        <title>Integration of genomic and chemical information greatly accelerates assignment of the full stereostructure of myelolactone, a potent inhibitor of myeloma from a marine-derived Micromonospora.</title>
        <authorList>
            <person name="Kim M.C."/>
            <person name="Machado H."/>
            <person name="Jensen P.R."/>
            <person name="Fenical W."/>
        </authorList>
    </citation>
    <scope>NUCLEOTIDE SEQUENCE [LARGE SCALE GENOMIC DNA]</scope>
    <source>
        <strain evidence="7 8">CNY-010</strain>
    </source>
</reference>
<evidence type="ECO:0000256" key="2">
    <source>
        <dbReference type="ARBA" id="ARBA00022898"/>
    </source>
</evidence>
<dbReference type="EMBL" id="CP024087">
    <property type="protein sequence ID" value="AYF30117.1"/>
    <property type="molecule type" value="Genomic_DNA"/>
</dbReference>
<dbReference type="Pfam" id="PF00155">
    <property type="entry name" value="Aminotran_1_2"/>
    <property type="match status" value="1"/>
</dbReference>
<name>A0A386WP32_9ACTN</name>
<dbReference type="CDD" id="cd07377">
    <property type="entry name" value="WHTH_GntR"/>
    <property type="match status" value="1"/>
</dbReference>
<dbReference type="GO" id="GO:0003677">
    <property type="term" value="F:DNA binding"/>
    <property type="evidence" value="ECO:0007669"/>
    <property type="project" value="UniProtKB-KW"/>
</dbReference>
<dbReference type="PRINTS" id="PR00035">
    <property type="entry name" value="HTHGNTR"/>
</dbReference>
<dbReference type="InterPro" id="IPR036388">
    <property type="entry name" value="WH-like_DNA-bd_sf"/>
</dbReference>
<comment type="similarity">
    <text evidence="1">In the C-terminal section; belongs to the class-I pyridoxal-phosphate-dependent aminotransferase family.</text>
</comment>
<dbReference type="PANTHER" id="PTHR46577:SF1">
    <property type="entry name" value="HTH-TYPE TRANSCRIPTIONAL REGULATORY PROTEIN GABR"/>
    <property type="match status" value="1"/>
</dbReference>
<proteinExistence type="inferred from homology"/>
<evidence type="ECO:0000256" key="5">
    <source>
        <dbReference type="ARBA" id="ARBA00023163"/>
    </source>
</evidence>
<dbReference type="SUPFAM" id="SSF46785">
    <property type="entry name" value="Winged helix' DNA-binding domain"/>
    <property type="match status" value="1"/>
</dbReference>
<dbReference type="Gene3D" id="3.40.640.10">
    <property type="entry name" value="Type I PLP-dependent aspartate aminotransferase-like (Major domain)"/>
    <property type="match status" value="1"/>
</dbReference>
<accession>A0A386WP32</accession>
<dbReference type="Pfam" id="PF00392">
    <property type="entry name" value="GntR"/>
    <property type="match status" value="1"/>
</dbReference>
<keyword evidence="5" id="KW-0804">Transcription</keyword>
<dbReference type="SUPFAM" id="SSF53383">
    <property type="entry name" value="PLP-dependent transferases"/>
    <property type="match status" value="1"/>
</dbReference>
<dbReference type="KEGG" id="mtua:CSH63_22245"/>
<keyword evidence="3" id="KW-0805">Transcription regulation</keyword>
<sequence>MDVHVSLAGPGDRATRIHRQLLEAILDGRLRPGERLPPTRELARRLDVSRNTVAVAYERLTAEGLLTARVGAGTFVADEPVARARPRPAPAGGVRPRAFWASAAPAPTATPRPGYDFRAGTPDTGLFPLATWRRLVAGELRTATIRGGYADPAGHRGLRAAVARYVGLARAVRAGPEDVVVTQGAQQALDLIARVVLGPGDRVAVEDPGYPPARRLFAGHGARIVPVPVDDEGIDVRALPGDARLVYVTPSHQFPLGVRMSPARRAALLDWAAARDAVVVEDDYDTEFRFSARPLDPLQTLDRAGTVVYVGTFSKTLLPMLRLGFLVAPASLRPALLAARQLTDWHGDHTTQAALARFIDSGELPRHIRKATRVYAQRRELIDAALRSDLADWLDPVPSTAGLHLCARQRPEAGVDLPAVVARAADVGVTVREIAGYHAGPPGPAGLVLGYGAVATADVPEGLRLLARSFRG</sequence>
<dbReference type="GO" id="GO:0003700">
    <property type="term" value="F:DNA-binding transcription factor activity"/>
    <property type="evidence" value="ECO:0007669"/>
    <property type="project" value="InterPro"/>
</dbReference>
<keyword evidence="4" id="KW-0238">DNA-binding</keyword>
<evidence type="ECO:0000313" key="8">
    <source>
        <dbReference type="Proteomes" id="UP000267804"/>
    </source>
</evidence>
<protein>
    <submittedName>
        <fullName evidence="7">GntR family transcriptional regulator</fullName>
    </submittedName>
</protein>
<evidence type="ECO:0000256" key="4">
    <source>
        <dbReference type="ARBA" id="ARBA00023125"/>
    </source>
</evidence>
<evidence type="ECO:0000313" key="7">
    <source>
        <dbReference type="EMBL" id="AYF30117.1"/>
    </source>
</evidence>
<dbReference type="InterPro" id="IPR015424">
    <property type="entry name" value="PyrdxlP-dep_Trfase"/>
</dbReference>
<dbReference type="Gene3D" id="1.10.10.10">
    <property type="entry name" value="Winged helix-like DNA-binding domain superfamily/Winged helix DNA-binding domain"/>
    <property type="match status" value="1"/>
</dbReference>
<gene>
    <name evidence="7" type="ORF">CSH63_22245</name>
</gene>
<dbReference type="RefSeq" id="WP_120571932.1">
    <property type="nucleotide sequence ID" value="NZ_CP024087.1"/>
</dbReference>
<dbReference type="InterPro" id="IPR015421">
    <property type="entry name" value="PyrdxlP-dep_Trfase_major"/>
</dbReference>
<evidence type="ECO:0000256" key="1">
    <source>
        <dbReference type="ARBA" id="ARBA00005384"/>
    </source>
</evidence>
<dbReference type="PROSITE" id="PS50949">
    <property type="entry name" value="HTH_GNTR"/>
    <property type="match status" value="1"/>
</dbReference>
<dbReference type="InterPro" id="IPR000524">
    <property type="entry name" value="Tscrpt_reg_HTH_GntR"/>
</dbReference>
<dbReference type="Proteomes" id="UP000267804">
    <property type="component" value="Chromosome"/>
</dbReference>
<dbReference type="AlphaFoldDB" id="A0A386WP32"/>
<dbReference type="InterPro" id="IPR036390">
    <property type="entry name" value="WH_DNA-bd_sf"/>
</dbReference>
<evidence type="ECO:0000259" key="6">
    <source>
        <dbReference type="PROSITE" id="PS50949"/>
    </source>
</evidence>
<dbReference type="CDD" id="cd00609">
    <property type="entry name" value="AAT_like"/>
    <property type="match status" value="1"/>
</dbReference>
<dbReference type="InterPro" id="IPR004839">
    <property type="entry name" value="Aminotransferase_I/II_large"/>
</dbReference>
<dbReference type="InterPro" id="IPR051446">
    <property type="entry name" value="HTH_trans_reg/aminotransferase"/>
</dbReference>
<keyword evidence="2" id="KW-0663">Pyridoxal phosphate</keyword>